<evidence type="ECO:0000259" key="8">
    <source>
        <dbReference type="PROSITE" id="PS50405"/>
    </source>
</evidence>
<evidence type="ECO:0000313" key="9">
    <source>
        <dbReference type="Proteomes" id="UP000035680"/>
    </source>
</evidence>
<dbReference type="Gene3D" id="1.10.510.10">
    <property type="entry name" value="Transferase(Phosphotransferase) domain 1"/>
    <property type="match status" value="1"/>
</dbReference>
<proteinExistence type="predicted"/>
<dbReference type="PROSITE" id="PS00108">
    <property type="entry name" value="PROTEIN_KINASE_ST"/>
    <property type="match status" value="1"/>
</dbReference>
<evidence type="ECO:0000256" key="2">
    <source>
        <dbReference type="ARBA" id="ARBA00022917"/>
    </source>
</evidence>
<dbReference type="InterPro" id="IPR011009">
    <property type="entry name" value="Kinase-like_dom_sf"/>
</dbReference>
<feature type="region of interest" description="Disordered" evidence="5">
    <location>
        <begin position="943"/>
        <end position="984"/>
    </location>
</feature>
<feature type="domain" description="GST C-terminal" evidence="8">
    <location>
        <begin position="72"/>
        <end position="200"/>
    </location>
</feature>
<dbReference type="GO" id="GO:0003746">
    <property type="term" value="F:translation elongation factor activity"/>
    <property type="evidence" value="ECO:0007669"/>
    <property type="project" value="UniProtKB-UniRule"/>
</dbReference>
<dbReference type="GO" id="GO:0005524">
    <property type="term" value="F:ATP binding"/>
    <property type="evidence" value="ECO:0007669"/>
    <property type="project" value="InterPro"/>
</dbReference>
<dbReference type="Proteomes" id="UP000035680">
    <property type="component" value="Unassembled WGS sequence"/>
</dbReference>
<evidence type="ECO:0000259" key="6">
    <source>
        <dbReference type="PROSITE" id="PS50011"/>
    </source>
</evidence>
<sequence>MTKGKLFGQEKSFRTQKVLVAAKYGGVELQLINSQPPVAKFPLGVTPAYENGDVTLFGSDAISLHISGGSFPQAKCSEVCQWLQYGEGKLVQTVLNYVLPSISAAKVDSDVLAAAKAEFLGQMSSLNEILVSKTFLVGERISYADISIALNLLPAYEHVLDKHAQTKYQNVTRWFNTVLNQENVKSVVGEVKFATRETTFDQDTFNKLSAKAASSAQASAKKVDKKEDKKVEKKEEKKSEKKEAVPQPEAEPEAPKFVDPFASMPAGKFVMDAFKRVYSNEDTATKAIPWFWENFDKENYSIWYGEYKYPEDLTLSFMSCNLISGMFQRLDKMRKHAFASVCLFGEDNNSTISGVWVWRGQELAFPLCPDWTVDYESYEWKKLDADKEDTKKLVNEYLMWEGDFGGKKFNQGKFFMVKQIKTIVSQGSESNSFSSCELLNEDTSSPAFPQTETLKISEKKLSSIIKPKVCSFVKKIIKPKFFTQSFISYQPSLINNLSIISDFEGFEYIDYNDNDFFDNEVEYNHIPRIEEENLRITSTILGSGAFCIVHKAYLYIRNKDETKTVAFKEVINRLRNPIEIMNELMNEAGILYQMNHRNIIKLYGIYGSIDEIRIHGKLGLVLECCRGGSLGNLVHNIKFKDIFILLSLVKQIADGVNYLHQNYKNRDVFDKSIKKVFDNVSLLSSNIPIVNVNCIDEDNGVFLHGDLKCDNILIKEKICLHSLEKYDSNDDIINSNINNDKEAQGICQLCHGTLIEYVTMKIVDFGLSKSEKKVENIVQGTVAYLAPEIYNNALYTKKSDVYSFGVVLWEVFSGKKPYYENEGLVDIIKEINDDAIKYYESISFPSESFSSNSTIDVNYSKIPSTVFFKNLIFSCLNDNYTERPSFGKIIKMIEELKIKLIKNKIKNKSEQDIAETFAKKDRRIETLEHALALSRRSQKNHYNTFPRHFKSPSKISNENRKSANTSTTALTSLDNNNYSNCEEKNSMPIESQSKYIAINSPHQDSSISEILINHEYISISCKNTNKDI</sequence>
<dbReference type="InterPro" id="IPR036433">
    <property type="entry name" value="EF1B_G_C_sf"/>
</dbReference>
<dbReference type="InterPro" id="IPR050802">
    <property type="entry name" value="EF-GSTs"/>
</dbReference>
<dbReference type="STRING" id="75913.A0A0K0FYK4"/>
<dbReference type="AlphaFoldDB" id="A0A0K0FYK4"/>
<dbReference type="PROSITE" id="PS50011">
    <property type="entry name" value="PROTEIN_KINASE_DOM"/>
    <property type="match status" value="1"/>
</dbReference>
<dbReference type="Pfam" id="PF00043">
    <property type="entry name" value="GST_C"/>
    <property type="match status" value="1"/>
</dbReference>
<dbReference type="SUPFAM" id="SSF56112">
    <property type="entry name" value="Protein kinase-like (PK-like)"/>
    <property type="match status" value="1"/>
</dbReference>
<dbReference type="PROSITE" id="PS50040">
    <property type="entry name" value="EF1G_C"/>
    <property type="match status" value="1"/>
</dbReference>
<evidence type="ECO:0000313" key="10">
    <source>
        <dbReference type="WBParaSite" id="SVE_1753100.1"/>
    </source>
</evidence>
<dbReference type="Gene3D" id="3.40.30.10">
    <property type="entry name" value="Glutaredoxin"/>
    <property type="match status" value="1"/>
</dbReference>
<dbReference type="Gene3D" id="1.20.1050.10">
    <property type="match status" value="1"/>
</dbReference>
<dbReference type="GO" id="GO:0005634">
    <property type="term" value="C:nucleus"/>
    <property type="evidence" value="ECO:0007669"/>
    <property type="project" value="TreeGrafter"/>
</dbReference>
<organism evidence="9 10">
    <name type="scientific">Strongyloides venezuelensis</name>
    <name type="common">Threadworm</name>
    <dbReference type="NCBI Taxonomy" id="75913"/>
    <lineage>
        <taxon>Eukaryota</taxon>
        <taxon>Metazoa</taxon>
        <taxon>Ecdysozoa</taxon>
        <taxon>Nematoda</taxon>
        <taxon>Chromadorea</taxon>
        <taxon>Rhabditida</taxon>
        <taxon>Tylenchina</taxon>
        <taxon>Panagrolaimomorpha</taxon>
        <taxon>Strongyloidoidea</taxon>
        <taxon>Strongyloididae</taxon>
        <taxon>Strongyloides</taxon>
    </lineage>
</organism>
<feature type="compositionally biased region" description="Low complexity" evidence="5">
    <location>
        <begin position="962"/>
        <end position="977"/>
    </location>
</feature>
<dbReference type="InterPro" id="IPR001662">
    <property type="entry name" value="EF1B_G_C"/>
</dbReference>
<dbReference type="SMART" id="SM00220">
    <property type="entry name" value="S_TKc"/>
    <property type="match status" value="1"/>
</dbReference>
<keyword evidence="1 4" id="KW-0251">Elongation factor</keyword>
<dbReference type="Pfam" id="PF00647">
    <property type="entry name" value="EF1G"/>
    <property type="match status" value="1"/>
</dbReference>
<dbReference type="InterPro" id="IPR010987">
    <property type="entry name" value="Glutathione-S-Trfase_C-like"/>
</dbReference>
<accession>A0A0K0FYK4</accession>
<feature type="domain" description="Protein kinase" evidence="6">
    <location>
        <begin position="535"/>
        <end position="896"/>
    </location>
</feature>
<feature type="domain" description="EF-1-gamma C-terminal" evidence="7">
    <location>
        <begin position="257"/>
        <end position="416"/>
    </location>
</feature>
<dbReference type="SMART" id="SM01183">
    <property type="entry name" value="EF1G"/>
    <property type="match status" value="1"/>
</dbReference>
<dbReference type="CDD" id="cd03181">
    <property type="entry name" value="GST_C_EF1Bgamma_like"/>
    <property type="match status" value="1"/>
</dbReference>
<keyword evidence="2 4" id="KW-0648">Protein biosynthesis</keyword>
<dbReference type="GO" id="GO:0004672">
    <property type="term" value="F:protein kinase activity"/>
    <property type="evidence" value="ECO:0007669"/>
    <property type="project" value="InterPro"/>
</dbReference>
<dbReference type="GO" id="GO:0005737">
    <property type="term" value="C:cytoplasm"/>
    <property type="evidence" value="ECO:0007669"/>
    <property type="project" value="TreeGrafter"/>
</dbReference>
<evidence type="ECO:0000256" key="5">
    <source>
        <dbReference type="SAM" id="MobiDB-lite"/>
    </source>
</evidence>
<feature type="region of interest" description="Disordered" evidence="5">
    <location>
        <begin position="219"/>
        <end position="257"/>
    </location>
</feature>
<name>A0A0K0FYK4_STRVS</name>
<dbReference type="InterPro" id="IPR004046">
    <property type="entry name" value="GST_C"/>
</dbReference>
<protein>
    <recommendedName>
        <fullName evidence="3">eEF-1B gamma</fullName>
    </recommendedName>
</protein>
<dbReference type="PANTHER" id="PTHR43986:SF1">
    <property type="entry name" value="ELONGATION FACTOR 1-GAMMA"/>
    <property type="match status" value="1"/>
</dbReference>
<dbReference type="PROSITE" id="PS50405">
    <property type="entry name" value="GST_CTER"/>
    <property type="match status" value="1"/>
</dbReference>
<keyword evidence="9" id="KW-1185">Reference proteome</keyword>
<evidence type="ECO:0000256" key="4">
    <source>
        <dbReference type="PROSITE-ProRule" id="PRU00519"/>
    </source>
</evidence>
<reference evidence="10" key="2">
    <citation type="submission" date="2015-08" db="UniProtKB">
        <authorList>
            <consortium name="WormBaseParasite"/>
        </authorList>
    </citation>
    <scope>IDENTIFICATION</scope>
</reference>
<evidence type="ECO:0000259" key="7">
    <source>
        <dbReference type="PROSITE" id="PS50040"/>
    </source>
</evidence>
<evidence type="ECO:0000256" key="1">
    <source>
        <dbReference type="ARBA" id="ARBA00022768"/>
    </source>
</evidence>
<dbReference type="FunFam" id="3.30.70.1010:FF:000001">
    <property type="entry name" value="Elongation factor 1-gamma 1"/>
    <property type="match status" value="1"/>
</dbReference>
<reference evidence="9" key="1">
    <citation type="submission" date="2014-07" db="EMBL/GenBank/DDBJ databases">
        <authorList>
            <person name="Martin A.A"/>
            <person name="De Silva N."/>
        </authorList>
    </citation>
    <scope>NUCLEOTIDE SEQUENCE</scope>
</reference>
<dbReference type="SUPFAM" id="SSF47616">
    <property type="entry name" value="GST C-terminal domain-like"/>
    <property type="match status" value="1"/>
</dbReference>
<dbReference type="WBParaSite" id="SVE_1753100.1">
    <property type="protein sequence ID" value="SVE_1753100.1"/>
    <property type="gene ID" value="SVE_1753100"/>
</dbReference>
<dbReference type="InterPro" id="IPR036282">
    <property type="entry name" value="Glutathione-S-Trfase_C_sf"/>
</dbReference>
<dbReference type="FunFam" id="1.20.1050.10:FF:000006">
    <property type="entry name" value="Elongation factor 1 gamma"/>
    <property type="match status" value="1"/>
</dbReference>
<evidence type="ECO:0000256" key="3">
    <source>
        <dbReference type="ARBA" id="ARBA00030426"/>
    </source>
</evidence>
<dbReference type="InterPro" id="IPR000719">
    <property type="entry name" value="Prot_kinase_dom"/>
</dbReference>
<dbReference type="InterPro" id="IPR008271">
    <property type="entry name" value="Ser/Thr_kinase_AS"/>
</dbReference>
<feature type="compositionally biased region" description="Basic and acidic residues" evidence="5">
    <location>
        <begin position="221"/>
        <end position="244"/>
    </location>
</feature>
<dbReference type="PANTHER" id="PTHR43986">
    <property type="entry name" value="ELONGATION FACTOR 1-GAMMA"/>
    <property type="match status" value="1"/>
</dbReference>
<dbReference type="SUPFAM" id="SSF89942">
    <property type="entry name" value="eEF1-gamma domain"/>
    <property type="match status" value="1"/>
</dbReference>
<dbReference type="Gene3D" id="3.30.70.1010">
    <property type="entry name" value="Translation elongation factor EF1B, gamma chain, conserved domain"/>
    <property type="match status" value="1"/>
</dbReference>
<dbReference type="Pfam" id="PF00069">
    <property type="entry name" value="Pkinase"/>
    <property type="match status" value="2"/>
</dbReference>
<dbReference type="Gene3D" id="3.30.200.20">
    <property type="entry name" value="Phosphorylase Kinase, domain 1"/>
    <property type="match status" value="1"/>
</dbReference>